<evidence type="ECO:0000256" key="4">
    <source>
        <dbReference type="ARBA" id="ARBA00023242"/>
    </source>
</evidence>
<keyword evidence="2 5" id="KW-0863">Zinc-finger</keyword>
<evidence type="ECO:0000313" key="8">
    <source>
        <dbReference type="EMBL" id="KAI3919097.1"/>
    </source>
</evidence>
<dbReference type="GO" id="GO:0003677">
    <property type="term" value="F:DNA binding"/>
    <property type="evidence" value="ECO:0007669"/>
    <property type="project" value="TreeGrafter"/>
</dbReference>
<dbReference type="SMART" id="SM00249">
    <property type="entry name" value="PHD"/>
    <property type="match status" value="1"/>
</dbReference>
<evidence type="ECO:0000256" key="1">
    <source>
        <dbReference type="ARBA" id="ARBA00022723"/>
    </source>
</evidence>
<evidence type="ECO:0000313" key="9">
    <source>
        <dbReference type="Proteomes" id="UP001202328"/>
    </source>
</evidence>
<feature type="domain" description="PHD-type" evidence="7">
    <location>
        <begin position="192"/>
        <end position="241"/>
    </location>
</feature>
<dbReference type="GO" id="GO:0000785">
    <property type="term" value="C:chromatin"/>
    <property type="evidence" value="ECO:0007669"/>
    <property type="project" value="TreeGrafter"/>
</dbReference>
<feature type="compositionally biased region" description="Polar residues" evidence="6">
    <location>
        <begin position="1063"/>
        <end position="1072"/>
    </location>
</feature>
<keyword evidence="4" id="KW-0539">Nucleus</keyword>
<dbReference type="InterPro" id="IPR019787">
    <property type="entry name" value="Znf_PHD-finger"/>
</dbReference>
<organism evidence="8 9">
    <name type="scientific">Papaver atlanticum</name>
    <dbReference type="NCBI Taxonomy" id="357466"/>
    <lineage>
        <taxon>Eukaryota</taxon>
        <taxon>Viridiplantae</taxon>
        <taxon>Streptophyta</taxon>
        <taxon>Embryophyta</taxon>
        <taxon>Tracheophyta</taxon>
        <taxon>Spermatophyta</taxon>
        <taxon>Magnoliopsida</taxon>
        <taxon>Ranunculales</taxon>
        <taxon>Papaveraceae</taxon>
        <taxon>Papaveroideae</taxon>
        <taxon>Papaver</taxon>
    </lineage>
</organism>
<dbReference type="GO" id="GO:0008270">
    <property type="term" value="F:zinc ion binding"/>
    <property type="evidence" value="ECO:0007669"/>
    <property type="project" value="UniProtKB-KW"/>
</dbReference>
<feature type="compositionally biased region" description="Low complexity" evidence="6">
    <location>
        <begin position="1092"/>
        <end position="1111"/>
    </location>
</feature>
<keyword evidence="9" id="KW-1185">Reference proteome</keyword>
<dbReference type="PROSITE" id="PS50016">
    <property type="entry name" value="ZF_PHD_2"/>
    <property type="match status" value="1"/>
</dbReference>
<keyword evidence="1" id="KW-0479">Metal-binding</keyword>
<dbReference type="Proteomes" id="UP001202328">
    <property type="component" value="Unassembled WGS sequence"/>
</dbReference>
<dbReference type="Gene3D" id="6.10.250.1310">
    <property type="match status" value="1"/>
</dbReference>
<dbReference type="PANTHER" id="PTHR45623:SF51">
    <property type="entry name" value="DNA HELICASE CHROMATIN REGULATOR PHD FAMILY-RELATED"/>
    <property type="match status" value="1"/>
</dbReference>
<dbReference type="EMBL" id="JAJJMB010008936">
    <property type="protein sequence ID" value="KAI3919097.1"/>
    <property type="molecule type" value="Genomic_DNA"/>
</dbReference>
<dbReference type="InterPro" id="IPR027417">
    <property type="entry name" value="P-loop_NTPase"/>
</dbReference>
<feature type="compositionally biased region" description="Pro residues" evidence="6">
    <location>
        <begin position="1081"/>
        <end position="1091"/>
    </location>
</feature>
<dbReference type="GO" id="GO:0042393">
    <property type="term" value="F:histone binding"/>
    <property type="evidence" value="ECO:0007669"/>
    <property type="project" value="TreeGrafter"/>
</dbReference>
<comment type="caution">
    <text evidence="8">The sequence shown here is derived from an EMBL/GenBank/DDBJ whole genome shotgun (WGS) entry which is preliminary data.</text>
</comment>
<evidence type="ECO:0000256" key="2">
    <source>
        <dbReference type="ARBA" id="ARBA00022771"/>
    </source>
</evidence>
<evidence type="ECO:0000256" key="5">
    <source>
        <dbReference type="PROSITE-ProRule" id="PRU00146"/>
    </source>
</evidence>
<proteinExistence type="predicted"/>
<gene>
    <name evidence="8" type="ORF">MKW98_016650</name>
</gene>
<feature type="region of interest" description="Disordered" evidence="6">
    <location>
        <begin position="1"/>
        <end position="49"/>
    </location>
</feature>
<dbReference type="Gene3D" id="3.30.40.10">
    <property type="entry name" value="Zinc/RING finger domain, C3HC4 (zinc finger)"/>
    <property type="match status" value="1"/>
</dbReference>
<feature type="compositionally biased region" description="Low complexity" evidence="6">
    <location>
        <begin position="7"/>
        <end position="27"/>
    </location>
</feature>
<dbReference type="PANTHER" id="PTHR45623">
    <property type="entry name" value="CHROMODOMAIN-HELICASE-DNA-BINDING PROTEIN 3-RELATED-RELATED"/>
    <property type="match status" value="1"/>
</dbReference>
<feature type="region of interest" description="Disordered" evidence="6">
    <location>
        <begin position="1063"/>
        <end position="1123"/>
    </location>
</feature>
<dbReference type="InterPro" id="IPR001965">
    <property type="entry name" value="Znf_PHD"/>
</dbReference>
<reference evidence="8" key="1">
    <citation type="submission" date="2022-04" db="EMBL/GenBank/DDBJ databases">
        <title>A functionally conserved STORR gene fusion in Papaver species that diverged 16.8 million years ago.</title>
        <authorList>
            <person name="Catania T."/>
        </authorList>
    </citation>
    <scope>NUCLEOTIDE SEQUENCE</scope>
    <source>
        <strain evidence="8">S-188037</strain>
    </source>
</reference>
<evidence type="ECO:0000259" key="7">
    <source>
        <dbReference type="PROSITE" id="PS50016"/>
    </source>
</evidence>
<accession>A0AAD4SS08</accession>
<feature type="region of interest" description="Disordered" evidence="6">
    <location>
        <begin position="993"/>
        <end position="1014"/>
    </location>
</feature>
<evidence type="ECO:0000256" key="6">
    <source>
        <dbReference type="SAM" id="MobiDB-lite"/>
    </source>
</evidence>
<feature type="compositionally biased region" description="Polar residues" evidence="6">
    <location>
        <begin position="847"/>
        <end position="859"/>
    </location>
</feature>
<dbReference type="SUPFAM" id="SSF52540">
    <property type="entry name" value="P-loop containing nucleoside triphosphate hydrolases"/>
    <property type="match status" value="1"/>
</dbReference>
<dbReference type="GO" id="GO:0003682">
    <property type="term" value="F:chromatin binding"/>
    <property type="evidence" value="ECO:0007669"/>
    <property type="project" value="TreeGrafter"/>
</dbReference>
<feature type="region of interest" description="Disordered" evidence="6">
    <location>
        <begin position="847"/>
        <end position="867"/>
    </location>
</feature>
<evidence type="ECO:0000256" key="3">
    <source>
        <dbReference type="ARBA" id="ARBA00022833"/>
    </source>
</evidence>
<dbReference type="GO" id="GO:0016887">
    <property type="term" value="F:ATP hydrolysis activity"/>
    <property type="evidence" value="ECO:0007669"/>
    <property type="project" value="TreeGrafter"/>
</dbReference>
<dbReference type="SUPFAM" id="SSF57903">
    <property type="entry name" value="FYVE/PHD zinc finger"/>
    <property type="match status" value="1"/>
</dbReference>
<dbReference type="InterPro" id="IPR013083">
    <property type="entry name" value="Znf_RING/FYVE/PHD"/>
</dbReference>
<feature type="compositionally biased region" description="Polar residues" evidence="6">
    <location>
        <begin position="920"/>
        <end position="934"/>
    </location>
</feature>
<protein>
    <recommendedName>
        <fullName evidence="7">PHD-type domain-containing protein</fullName>
    </recommendedName>
</protein>
<sequence length="1423" mass="155051">MPNPLRKSGSSSSGSKNSSSSEKGSGSLDSINEEDGKKGSACSNGGQGKKLSAAKYRAILLKCQGKDPKSDKKKKVIVRLKGGKDPPQGVRGEIGGQCSGSKVKGVGGGLSQCSSNAERSAKVGAIRQSLETAIIHLEEGEIRDENIVPLEPEKDGGKLKGKLCVGGGIDKECCKDVQWRDAKLMAGRGNDDNVCVRCKFSGKLLCCDGKGCKKNYHLKCLDPPLKVVPPGDWYGPCCAKKNRESGVNSLPRAVESNLDAVEVELADSQGTDTTKNNLYNFNSDDSVGKLKGKLVGVVASEHKSESKFVESWVPVKLSDVQLEQYCNILLSNSGLLRSSSKIDTVETLQDVLISTRKCCDHPYFVEPSLQKILTKGLAEAEYLNVGIKASGKLQVLDKILLETKKQGLRVVIIFQSNVGSSGISSGDILDDVVCQRSGVGSYERVDCGLIVPKKQFSKNKQAAMNRFNDKDKGRIVFLLDRRACHPSIKLSSVDIVILYDSDLNPYNDLKVLQKITIGSQHEQLKLFRLYSVCTLEEMVLVNAKQDVTVDAQNLSRSAIHQMLRWGASYLFKQLAQFHSSASSSGSIFSSEQLVKELLGRLPQEGGSPGTKSSSIVVKVSQTGGTYSSDVSLPGELEMQSVDEDHPHVFWEKLLNRTTPKWRYLPDASLSQRLRKRVQYFEGSLEKTDFDYANVPKKRRTTVLPGTIDAGAQKPVVEDKREVGGVNKEGKMIVDINASAADYVECSEIIEIYLFAGAFRTSGGDCSQFLPSPAVPTGAARFRKANAVSSIPAAFIRESDKVPVQQELEGEIREIHQSCQKTVLPPPSESPCPEPFVENQLELVSNLTSGSASQPDNGIQSEPPHPEPLVEDQVELLNNSALRFAMQHDIQLEDGIRPEPSHPVPPAEEQVELVNKSALRSASQHDIQLDNGIQSESPRPVPPVEEEVELVNNSVLGSALQHDLQLDDGIRPEPPRPLPAAEEQVDLVNNSASQPDIQLDDGIQPEPPRPEPPVEEPVELVINSASGSASQPNIQVESVDNGIRSEPPRPVPAAAEQVEVVNNSASGSASQPDLQLDDGIQPEPPRPEPPVEGPVELVFNSASGSASQSGIQVDNGIQSEPPRPEPQVVEQVQLVSNSASGSAAQPILLDDGIQFELTSHDVVEHLEAILGLPMSIDTSLGGRGTCVSDSRSMGSVPDCSNRPQQSAPMNSYWTSQFVLHHEPVLNESARIRNEQDQVGVLINNSAPQPGILQLGRNTSHHAAFPTQPATTEDHLELPTYNDALQDTMLQQSTIIDRCVGGSGTRVTDFRSLGLVPDRVSHHPLHITPLNYARTSQTLPQGDPLLNELARIRQEREKAVKFHEEVKKRIQFDCHKEVQEIYKKYSKLDYDNDTALAQTKNAMDMNYSKVAMNVMLAKYLRDKWQ</sequence>
<name>A0AAD4SS08_9MAGN</name>
<feature type="region of interest" description="Disordered" evidence="6">
    <location>
        <begin position="920"/>
        <end position="944"/>
    </location>
</feature>
<dbReference type="GO" id="GO:0140658">
    <property type="term" value="F:ATP-dependent chromatin remodeler activity"/>
    <property type="evidence" value="ECO:0007669"/>
    <property type="project" value="TreeGrafter"/>
</dbReference>
<dbReference type="InterPro" id="IPR011011">
    <property type="entry name" value="Znf_FYVE_PHD"/>
</dbReference>
<dbReference type="Gene3D" id="3.40.50.300">
    <property type="entry name" value="P-loop containing nucleotide triphosphate hydrolases"/>
    <property type="match status" value="1"/>
</dbReference>
<dbReference type="GO" id="GO:0005634">
    <property type="term" value="C:nucleus"/>
    <property type="evidence" value="ECO:0007669"/>
    <property type="project" value="TreeGrafter"/>
</dbReference>
<keyword evidence="3" id="KW-0862">Zinc</keyword>